<dbReference type="InterPro" id="IPR001647">
    <property type="entry name" value="HTH_TetR"/>
</dbReference>
<keyword evidence="8" id="KW-1185">Reference proteome</keyword>
<organism evidence="7 8">
    <name type="scientific">[Mycobacterium] burgundiense</name>
    <dbReference type="NCBI Taxonomy" id="3064286"/>
    <lineage>
        <taxon>Bacteria</taxon>
        <taxon>Bacillati</taxon>
        <taxon>Actinomycetota</taxon>
        <taxon>Actinomycetes</taxon>
        <taxon>Mycobacteriales</taxon>
        <taxon>Mycobacteriaceae</taxon>
        <taxon>Mycolicibacterium</taxon>
    </lineage>
</organism>
<dbReference type="InterPro" id="IPR036271">
    <property type="entry name" value="Tet_transcr_reg_TetR-rel_C_sf"/>
</dbReference>
<keyword evidence="3 5" id="KW-0238">DNA-binding</keyword>
<gene>
    <name evidence="7" type="ORF">MU0053_002830</name>
</gene>
<dbReference type="Pfam" id="PF17932">
    <property type="entry name" value="TetR_C_24"/>
    <property type="match status" value="1"/>
</dbReference>
<keyword evidence="2" id="KW-0805">Transcription regulation</keyword>
<keyword evidence="4" id="KW-0804">Transcription</keyword>
<dbReference type="PANTHER" id="PTHR30055:SF175">
    <property type="entry name" value="HTH-TYPE TRANSCRIPTIONAL REPRESSOR KSTR2"/>
    <property type="match status" value="1"/>
</dbReference>
<dbReference type="Proteomes" id="UP001190465">
    <property type="component" value="Chromosome"/>
</dbReference>
<dbReference type="SUPFAM" id="SSF48498">
    <property type="entry name" value="Tetracyclin repressor-like, C-terminal domain"/>
    <property type="match status" value="1"/>
</dbReference>
<feature type="domain" description="HTH tetR-type" evidence="6">
    <location>
        <begin position="12"/>
        <end position="72"/>
    </location>
</feature>
<dbReference type="RefSeq" id="WP_308478277.1">
    <property type="nucleotide sequence ID" value="NZ_OY726397.1"/>
</dbReference>
<evidence type="ECO:0000256" key="1">
    <source>
        <dbReference type="ARBA" id="ARBA00022491"/>
    </source>
</evidence>
<dbReference type="InterPro" id="IPR050109">
    <property type="entry name" value="HTH-type_TetR-like_transc_reg"/>
</dbReference>
<dbReference type="Gene3D" id="1.10.10.60">
    <property type="entry name" value="Homeodomain-like"/>
    <property type="match status" value="1"/>
</dbReference>
<sequence>MTESDATAKDKPQIPERILIAAARVMEREGFANASLRQIAEEAGMTKAGLYYHVASKEVLLYALHERFAIKLRDSAQRIVESDLAPTEKLRALIIETVQTAGTYQAEGTVFLREYSHLTGEMAVTIGKGRAQFRTDFETVIKQGIDSGEFRSGDPHLDALAILGACNFTAFWFDPEGAMAIEHIAESFADRLLFGMRSSHSDKGERA</sequence>
<evidence type="ECO:0000256" key="2">
    <source>
        <dbReference type="ARBA" id="ARBA00023015"/>
    </source>
</evidence>
<evidence type="ECO:0000256" key="3">
    <source>
        <dbReference type="ARBA" id="ARBA00023125"/>
    </source>
</evidence>
<reference evidence="7 8" key="1">
    <citation type="submission" date="2023-08" db="EMBL/GenBank/DDBJ databases">
        <authorList>
            <person name="Folkvardsen B D."/>
            <person name="Norman A."/>
        </authorList>
    </citation>
    <scope>NUCLEOTIDE SEQUENCE [LARGE SCALE GENOMIC DNA]</scope>
    <source>
        <strain evidence="7 8">Mu0053</strain>
    </source>
</reference>
<feature type="DNA-binding region" description="H-T-H motif" evidence="5">
    <location>
        <begin position="35"/>
        <end position="54"/>
    </location>
</feature>
<keyword evidence="1" id="KW-0678">Repressor</keyword>
<proteinExistence type="predicted"/>
<dbReference type="PRINTS" id="PR00455">
    <property type="entry name" value="HTHTETR"/>
</dbReference>
<dbReference type="Gene3D" id="1.10.357.10">
    <property type="entry name" value="Tetracycline Repressor, domain 2"/>
    <property type="match status" value="1"/>
</dbReference>
<evidence type="ECO:0000313" key="7">
    <source>
        <dbReference type="EMBL" id="CAJ1505020.1"/>
    </source>
</evidence>
<dbReference type="PROSITE" id="PS50977">
    <property type="entry name" value="HTH_TETR_2"/>
    <property type="match status" value="1"/>
</dbReference>
<evidence type="ECO:0000256" key="5">
    <source>
        <dbReference type="PROSITE-ProRule" id="PRU00335"/>
    </source>
</evidence>
<dbReference type="InterPro" id="IPR041490">
    <property type="entry name" value="KstR2_TetR_C"/>
</dbReference>
<evidence type="ECO:0000313" key="8">
    <source>
        <dbReference type="Proteomes" id="UP001190465"/>
    </source>
</evidence>
<accession>A0ABM9LUL6</accession>
<dbReference type="SUPFAM" id="SSF46689">
    <property type="entry name" value="Homeodomain-like"/>
    <property type="match status" value="1"/>
</dbReference>
<name>A0ABM9LUL6_9MYCO</name>
<dbReference type="PANTHER" id="PTHR30055">
    <property type="entry name" value="HTH-TYPE TRANSCRIPTIONAL REGULATOR RUTR"/>
    <property type="match status" value="1"/>
</dbReference>
<dbReference type="EMBL" id="OY726397">
    <property type="protein sequence ID" value="CAJ1505020.1"/>
    <property type="molecule type" value="Genomic_DNA"/>
</dbReference>
<evidence type="ECO:0000259" key="6">
    <source>
        <dbReference type="PROSITE" id="PS50977"/>
    </source>
</evidence>
<protein>
    <submittedName>
        <fullName evidence="7">TetR/AcrR family transcriptional regulator</fullName>
    </submittedName>
</protein>
<evidence type="ECO:0000256" key="4">
    <source>
        <dbReference type="ARBA" id="ARBA00023163"/>
    </source>
</evidence>
<dbReference type="Pfam" id="PF00440">
    <property type="entry name" value="TetR_N"/>
    <property type="match status" value="1"/>
</dbReference>
<dbReference type="InterPro" id="IPR009057">
    <property type="entry name" value="Homeodomain-like_sf"/>
</dbReference>